<comment type="subcellular location">
    <subcellularLocation>
        <location evidence="1">Nucleus</location>
    </subcellularLocation>
</comment>
<feature type="region of interest" description="Disordered" evidence="7">
    <location>
        <begin position="453"/>
        <end position="473"/>
    </location>
</feature>
<evidence type="ECO:0000259" key="8">
    <source>
        <dbReference type="PROSITE" id="PS50858"/>
    </source>
</evidence>
<dbReference type="Pfam" id="PF08567">
    <property type="entry name" value="PH_TFIIH"/>
    <property type="match status" value="1"/>
</dbReference>
<dbReference type="GO" id="GO:0006351">
    <property type="term" value="P:DNA-templated transcription"/>
    <property type="evidence" value="ECO:0007669"/>
    <property type="project" value="InterPro"/>
</dbReference>
<dbReference type="CDD" id="cd13229">
    <property type="entry name" value="PH_TFIIH"/>
    <property type="match status" value="1"/>
</dbReference>
<dbReference type="Pfam" id="PF03909">
    <property type="entry name" value="BSD"/>
    <property type="match status" value="2"/>
</dbReference>
<evidence type="ECO:0000313" key="9">
    <source>
        <dbReference type="EMBL" id="KAF2204526.1"/>
    </source>
</evidence>
<evidence type="ECO:0000256" key="6">
    <source>
        <dbReference type="ARBA" id="ARBA00023242"/>
    </source>
</evidence>
<evidence type="ECO:0000313" key="10">
    <source>
        <dbReference type="Proteomes" id="UP000799536"/>
    </source>
</evidence>
<dbReference type="InterPro" id="IPR027079">
    <property type="entry name" value="Tfb1/GTF2H1"/>
</dbReference>
<comment type="caution">
    <text evidence="9">The sequence shown here is derived from an EMBL/GenBank/DDBJ whole genome shotgun (WGS) entry which is preliminary data.</text>
</comment>
<name>A0A9P4JS32_9PLEO</name>
<dbReference type="EMBL" id="ML993874">
    <property type="protein sequence ID" value="KAF2204526.1"/>
    <property type="molecule type" value="Genomic_DNA"/>
</dbReference>
<evidence type="ECO:0000256" key="2">
    <source>
        <dbReference type="ARBA" id="ARBA00009448"/>
    </source>
</evidence>
<keyword evidence="4" id="KW-0805">Transcription regulation</keyword>
<comment type="similarity">
    <text evidence="2">Belongs to the TFB1 family.</text>
</comment>
<evidence type="ECO:0000256" key="3">
    <source>
        <dbReference type="ARBA" id="ARBA00022737"/>
    </source>
</evidence>
<keyword evidence="5" id="KW-0804">Transcription</keyword>
<evidence type="ECO:0000256" key="1">
    <source>
        <dbReference type="ARBA" id="ARBA00004123"/>
    </source>
</evidence>
<dbReference type="InterPro" id="IPR013876">
    <property type="entry name" value="TFIIH_BTF_p62_N"/>
</dbReference>
<dbReference type="Proteomes" id="UP000799536">
    <property type="component" value="Unassembled WGS sequence"/>
</dbReference>
<dbReference type="SMART" id="SM00751">
    <property type="entry name" value="BSD"/>
    <property type="match status" value="1"/>
</dbReference>
<sequence>MSEAATSYKKKDGKLSLSLDGKIVSWKANDASLPPLSIDVSEVTNLQQTPESAKKVSIKIVLQKPGAAEPENHTFTFTSPNARAEQATITGLLRKSIETSRAQKEAAVAPAVDDGRRPAALAIAQAVSSNTRAEDTTYDDSRLIGDTELQRSLLNANPALRQRFNQALREKPETITIGQFGTQFWSTRVHLLRSHAAERRQSQGAYNVLSEVKPQSVDGVTKLSLSKEQIQLIFKQHPLVKRVYNENLPPLSEKDFWQRFFGSRLFKKLKGEKINETDPTDPKLDKYLNLHDEVEQTRQSDTESVPHFIDLRGNEQNSSELSGNRQDFTMVPQANEKVPILRVLNRMSEKMMADVPPSDLQAHGPVGIDEDTFKELQLRDLQRSTEDNRVVLNVQNQSEFFSVNQGVQNSSSAAVYAKRTPIQVTGMMQGDIHRLSSRQNASTFDLEYTIGVDEQSSSDEESNPKKKMSIGSRATRKAAVTQIMKAVRQVHLHDDDYLSLGAPSGERASQLGLSQSVFDNLAMTHNTTVEFLHYFWTVYYSGNADRAGEAQNLVETLDRSLDRIKAVADSAEQERQAKVSKMKQQIEDYFQRTGKRRKFDVNTIKGGSKAVNEMVAPVIRAIKAATEQYRKVYQMQMVQAANLQLQNQA</sequence>
<accession>A0A9P4JS32</accession>
<dbReference type="PANTHER" id="PTHR12856">
    <property type="entry name" value="TRANSCRIPTION INITIATION FACTOR IIH-RELATED"/>
    <property type="match status" value="1"/>
</dbReference>
<dbReference type="GO" id="GO:0006289">
    <property type="term" value="P:nucleotide-excision repair"/>
    <property type="evidence" value="ECO:0007669"/>
    <property type="project" value="InterPro"/>
</dbReference>
<keyword evidence="6" id="KW-0539">Nucleus</keyword>
<keyword evidence="3" id="KW-0677">Repeat</keyword>
<protein>
    <recommendedName>
        <fullName evidence="8">BSD domain-containing protein</fullName>
    </recommendedName>
</protein>
<gene>
    <name evidence="9" type="ORF">GQ43DRAFT_409336</name>
</gene>
<evidence type="ECO:0000256" key="7">
    <source>
        <dbReference type="SAM" id="MobiDB-lite"/>
    </source>
</evidence>
<dbReference type="GO" id="GO:0000439">
    <property type="term" value="C:transcription factor TFIIH core complex"/>
    <property type="evidence" value="ECO:0007669"/>
    <property type="project" value="InterPro"/>
</dbReference>
<dbReference type="Gene3D" id="2.30.29.30">
    <property type="entry name" value="Pleckstrin-homology domain (PH domain)/Phosphotyrosine-binding domain (PTB)"/>
    <property type="match status" value="1"/>
</dbReference>
<dbReference type="SUPFAM" id="SSF50729">
    <property type="entry name" value="PH domain-like"/>
    <property type="match status" value="1"/>
</dbReference>
<proteinExistence type="inferred from homology"/>
<feature type="domain" description="BSD" evidence="8">
    <location>
        <begin position="217"/>
        <end position="268"/>
    </location>
</feature>
<keyword evidence="10" id="KW-1185">Reference proteome</keyword>
<dbReference type="InterPro" id="IPR005607">
    <property type="entry name" value="BSD_dom"/>
</dbReference>
<dbReference type="OrthoDB" id="360521at2759"/>
<evidence type="ECO:0000256" key="4">
    <source>
        <dbReference type="ARBA" id="ARBA00023015"/>
    </source>
</evidence>
<dbReference type="InterPro" id="IPR011993">
    <property type="entry name" value="PH-like_dom_sf"/>
</dbReference>
<dbReference type="AlphaFoldDB" id="A0A9P4JS32"/>
<reference evidence="9" key="1">
    <citation type="journal article" date="2020" name="Stud. Mycol.">
        <title>101 Dothideomycetes genomes: a test case for predicting lifestyles and emergence of pathogens.</title>
        <authorList>
            <person name="Haridas S."/>
            <person name="Albert R."/>
            <person name="Binder M."/>
            <person name="Bloem J."/>
            <person name="Labutti K."/>
            <person name="Salamov A."/>
            <person name="Andreopoulos B."/>
            <person name="Baker S."/>
            <person name="Barry K."/>
            <person name="Bills G."/>
            <person name="Bluhm B."/>
            <person name="Cannon C."/>
            <person name="Castanera R."/>
            <person name="Culley D."/>
            <person name="Daum C."/>
            <person name="Ezra D."/>
            <person name="Gonzalez J."/>
            <person name="Henrissat B."/>
            <person name="Kuo A."/>
            <person name="Liang C."/>
            <person name="Lipzen A."/>
            <person name="Lutzoni F."/>
            <person name="Magnuson J."/>
            <person name="Mondo S."/>
            <person name="Nolan M."/>
            <person name="Ohm R."/>
            <person name="Pangilinan J."/>
            <person name="Park H.-J."/>
            <person name="Ramirez L."/>
            <person name="Alfaro M."/>
            <person name="Sun H."/>
            <person name="Tritt A."/>
            <person name="Yoshinaga Y."/>
            <person name="Zwiers L.-H."/>
            <person name="Turgeon B."/>
            <person name="Goodwin S."/>
            <person name="Spatafora J."/>
            <person name="Crous P."/>
            <person name="Grigoriev I."/>
        </authorList>
    </citation>
    <scope>NUCLEOTIDE SEQUENCE</scope>
    <source>
        <strain evidence="9">ATCC 74209</strain>
    </source>
</reference>
<dbReference type="PROSITE" id="PS50858">
    <property type="entry name" value="BSD"/>
    <property type="match status" value="1"/>
</dbReference>
<evidence type="ECO:0000256" key="5">
    <source>
        <dbReference type="ARBA" id="ARBA00023163"/>
    </source>
</evidence>
<organism evidence="9 10">
    <name type="scientific">Delitschia confertaspora ATCC 74209</name>
    <dbReference type="NCBI Taxonomy" id="1513339"/>
    <lineage>
        <taxon>Eukaryota</taxon>
        <taxon>Fungi</taxon>
        <taxon>Dikarya</taxon>
        <taxon>Ascomycota</taxon>
        <taxon>Pezizomycotina</taxon>
        <taxon>Dothideomycetes</taxon>
        <taxon>Pleosporomycetidae</taxon>
        <taxon>Pleosporales</taxon>
        <taxon>Delitschiaceae</taxon>
        <taxon>Delitschia</taxon>
    </lineage>
</organism>